<dbReference type="Proteomes" id="UP001642540">
    <property type="component" value="Unassembled WGS sequence"/>
</dbReference>
<comment type="subcellular location">
    <subcellularLocation>
        <location evidence="1">Cell membrane</location>
        <topology evidence="1">Multi-pass membrane protein</topology>
    </subcellularLocation>
</comment>
<evidence type="ECO:0000256" key="7">
    <source>
        <dbReference type="ARBA" id="ARBA00023180"/>
    </source>
</evidence>
<keyword evidence="10" id="KW-1185">Reference proteome</keyword>
<keyword evidence="3 8" id="KW-0812">Transmembrane</keyword>
<protein>
    <submittedName>
        <fullName evidence="9">Uncharacterized protein</fullName>
    </submittedName>
</protein>
<dbReference type="PANTHER" id="PTHR42643">
    <property type="entry name" value="IONOTROPIC RECEPTOR 20A-RELATED"/>
    <property type="match status" value="1"/>
</dbReference>
<gene>
    <name evidence="9" type="ORF">ODALV1_LOCUS26687</name>
</gene>
<keyword evidence="2" id="KW-1003">Cell membrane</keyword>
<evidence type="ECO:0000256" key="6">
    <source>
        <dbReference type="ARBA" id="ARBA00023170"/>
    </source>
</evidence>
<feature type="transmembrane region" description="Helical" evidence="8">
    <location>
        <begin position="471"/>
        <end position="490"/>
    </location>
</feature>
<feature type="transmembrane region" description="Helical" evidence="8">
    <location>
        <begin position="413"/>
        <end position="434"/>
    </location>
</feature>
<keyword evidence="4 8" id="KW-1133">Transmembrane helix</keyword>
<keyword evidence="6" id="KW-0675">Receptor</keyword>
<dbReference type="PANTHER" id="PTHR42643:SF30">
    <property type="entry name" value="IONOTROPIC RECEPTOR 40A-RELATED"/>
    <property type="match status" value="1"/>
</dbReference>
<evidence type="ECO:0000256" key="5">
    <source>
        <dbReference type="ARBA" id="ARBA00023136"/>
    </source>
</evidence>
<keyword evidence="7" id="KW-0325">Glycoprotein</keyword>
<keyword evidence="5 8" id="KW-0472">Membrane</keyword>
<name>A0ABP1RVK4_9HEXA</name>
<dbReference type="EMBL" id="CAXLJM020000112">
    <property type="protein sequence ID" value="CAL8136934.1"/>
    <property type="molecule type" value="Genomic_DNA"/>
</dbReference>
<proteinExistence type="predicted"/>
<reference evidence="9 10" key="1">
    <citation type="submission" date="2024-08" db="EMBL/GenBank/DDBJ databases">
        <authorList>
            <person name="Cucini C."/>
            <person name="Frati F."/>
        </authorList>
    </citation>
    <scope>NUCLEOTIDE SEQUENCE [LARGE SCALE GENOMIC DNA]</scope>
</reference>
<feature type="transmembrane region" description="Helical" evidence="8">
    <location>
        <begin position="776"/>
        <end position="800"/>
    </location>
</feature>
<dbReference type="InterPro" id="IPR052192">
    <property type="entry name" value="Insect_Ionotropic_Sensory_Rcpt"/>
</dbReference>
<dbReference type="Gene3D" id="1.10.287.70">
    <property type="match status" value="1"/>
</dbReference>
<sequence length="842" mass="99252">MCGIHFLKHRFHKIFAFTYGLLLVPVLNIPFKFSLSAAAEIDINVDGILKGINDTENCLIHIISQSVRFYFQLPLAASSTYSVRQFRRVENLQNSSEESWDNDANIFFLDNLIKRDNENPPVTFNPSQMKRAPTCIYAILLFAFNEIEIKINSGWFSTRTYTPYSLALNELKQFYNFYWMEKRYKVHMLSEPPLLLTIHVSFGSQRLRDELRIETHQTLHYLNIHTGILDCVDISITSVKELSNCNATYLCIHCVVPWQFLSVNSSILLNVTTFRSFSKLIGTPKLWTLITMREMESINLKNQLKNPFILSSKQQNAPFQFSILSILLSESNSSIALVTLWSREYHGLNEIFAEKRMSLDYQMDLTGKYEGDFRQDQFWQTSVVSSEGYNFITCYSTDRLKFSYYFEPFQIELWIALLVYLPILSVLTHLLLVIKKCNKSDFNAYFFAYSSMIEYCYYVPDYLFRMHSVRIVLGLWLLISCIFTNAYKGLAITGVTAPPEKTSVKTIAELVDDNLSFSDFDTGAFRFKIYTPLTVEYLDAWKRGQWDVNSHININKTDLNSNSSSNYVDRIFALKVNKIEYFPFAVESQNEFVKLWSKMDERLLNWHSDLYPLESFQKNDRPYIRALRLYARLSTSKRYFVPKREVEPPQFSKSYEIAIERELVEGDEQIAYIDYEEKVKREHDYLTGHYHHKTFFIGNQSFRKEWTVWQFDNGRGSRLPAIFQLLIENGIYNQLKSFYENIEFFGVRNEYTRIQAFKTKYERVKKLNLQSNLQTVFYMFLSGILISILGLGTEAFNKFIREVMTYLRFRWRNYLLGRITPRLDFKSTKFLDNAELEYRNYN</sequence>
<evidence type="ECO:0000256" key="4">
    <source>
        <dbReference type="ARBA" id="ARBA00022989"/>
    </source>
</evidence>
<evidence type="ECO:0000256" key="3">
    <source>
        <dbReference type="ARBA" id="ARBA00022692"/>
    </source>
</evidence>
<comment type="caution">
    <text evidence="9">The sequence shown here is derived from an EMBL/GenBank/DDBJ whole genome shotgun (WGS) entry which is preliminary data.</text>
</comment>
<accession>A0ABP1RVK4</accession>
<evidence type="ECO:0000313" key="10">
    <source>
        <dbReference type="Proteomes" id="UP001642540"/>
    </source>
</evidence>
<organism evidence="9 10">
    <name type="scientific">Orchesella dallaii</name>
    <dbReference type="NCBI Taxonomy" id="48710"/>
    <lineage>
        <taxon>Eukaryota</taxon>
        <taxon>Metazoa</taxon>
        <taxon>Ecdysozoa</taxon>
        <taxon>Arthropoda</taxon>
        <taxon>Hexapoda</taxon>
        <taxon>Collembola</taxon>
        <taxon>Entomobryomorpha</taxon>
        <taxon>Entomobryoidea</taxon>
        <taxon>Orchesellidae</taxon>
        <taxon>Orchesellinae</taxon>
        <taxon>Orchesella</taxon>
    </lineage>
</organism>
<evidence type="ECO:0000256" key="1">
    <source>
        <dbReference type="ARBA" id="ARBA00004651"/>
    </source>
</evidence>
<evidence type="ECO:0000313" key="9">
    <source>
        <dbReference type="EMBL" id="CAL8136934.1"/>
    </source>
</evidence>
<evidence type="ECO:0000256" key="8">
    <source>
        <dbReference type="SAM" id="Phobius"/>
    </source>
</evidence>
<evidence type="ECO:0000256" key="2">
    <source>
        <dbReference type="ARBA" id="ARBA00022475"/>
    </source>
</evidence>